<dbReference type="EMBL" id="JGZT01000007">
    <property type="protein sequence ID" value="KFJ01963.1"/>
    <property type="molecule type" value="Genomic_DNA"/>
</dbReference>
<dbReference type="InterPro" id="IPR014001">
    <property type="entry name" value="Helicase_ATP-bd"/>
</dbReference>
<dbReference type="CDD" id="cd18793">
    <property type="entry name" value="SF2_C_SNF"/>
    <property type="match status" value="1"/>
</dbReference>
<dbReference type="GO" id="GO:0003677">
    <property type="term" value="F:DNA binding"/>
    <property type="evidence" value="ECO:0007669"/>
    <property type="project" value="InterPro"/>
</dbReference>
<dbReference type="OrthoDB" id="9814088at2"/>
<feature type="domain" description="Helicase ATP-binding" evidence="2">
    <location>
        <begin position="264"/>
        <end position="426"/>
    </location>
</feature>
<dbReference type="Proteomes" id="UP000029003">
    <property type="component" value="Unassembled WGS sequence"/>
</dbReference>
<gene>
    <name evidence="4" type="ORF">THER5_0138</name>
</gene>
<dbReference type="SMART" id="SM00490">
    <property type="entry name" value="HELICc"/>
    <property type="match status" value="1"/>
</dbReference>
<dbReference type="GO" id="GO:0031297">
    <property type="term" value="P:replication fork processing"/>
    <property type="evidence" value="ECO:0007669"/>
    <property type="project" value="TreeGrafter"/>
</dbReference>
<sequence>MKYLDNTGRQRLGDALKNAISDDAKLSVIASYFTVYAYGELKDELSKVDELRFIFDQPTFAKRMESEKEPREWEISRRSRELGLGGTGLELKLSNNLNQRALARECADWARRHATFKTARKSGMIGTSGSYHVENPNDENQAFMGSTSNAFTLEGLGYEREPGVVTGVAHFQTSTEAAGLKAMFDGIWNNQALVEDVTGAVIDQLETLYRENPPELVYFLTLYHLFRDFMEDQEDPIKAGLKFEQSVVWNKMYDFQRDAVVGAIRKLEKYKGCIIADSVGLGKTYEALAVIKYYEERNARVLVLAPKRLRENWTLYTRDNDDRNPLADDRFAYTVLNHTDLSRYRGMSGDVDLSHLRWGNYDLVVIDESHNFRNKSTDSDKKDRYTRLIEDVIKAGVRTKVLMLSATPVNNKLLDLRNQIELITEGDDTYLAETDGIPSITHVTRVAQQRFNEWSKLTDAERTTESFANMVNPDYFKLLDVLTIARSRKHIVKYYGASNGTFPTRRKPISFKEPIDAAGELPPMGVLNDTIARLTFAQYQLLEYVRTDARAKYEARYGDSWGKDFSSQVNRTKAVANLMRVNVLKRMESSVNSFRITLERILKGCEDLRKRLNDLSADAVGASYDVSEAVEFDDDDDAEEFTAGGKVHVDLRDVDALRLADDLDFDIGKLHELLSYAERVTPERDAKLIRLRKFIEQKVREPYNPGNRKVLVFTAFADTADYLFDQLASGLKDDLGLECAELTGDRNRTWSLKLPRTSFGEILGHFSPVSKELPEEDWALGEVDVLFATDCISEGQNLQDCDCLVNYDIHWNPVRIVQRFGRIDRLGSKNTQIQLVDFWPDIDLDEYIQLEGRVKGRMALMDASATGEENVLEDKAPDQMNDLMYRKKQLEQLQTEVLDLEDISGGISITDFAFDDFCVELQRYDKDHPGLLESTPDGIHAVTTIPDNLRNEVQPGVIFCLRQNDEEQDPKDSNPVFPYYVVYVTADGSHMSKHTQPKAALDLMRAVCLGHAEPVMELCREFNRETKDGRDMEKYTELLNGVVSAITGVQETAGVDALFDLGEVGSGVSLGFDDYSLVGFVVLR</sequence>
<dbReference type="PROSITE" id="PS51192">
    <property type="entry name" value="HELICASE_ATP_BIND_1"/>
    <property type="match status" value="1"/>
</dbReference>
<dbReference type="CDD" id="cd10311">
    <property type="entry name" value="PLDc_N_DEXD_c"/>
    <property type="match status" value="1"/>
</dbReference>
<reference evidence="4 5" key="1">
    <citation type="submission" date="2014-03" db="EMBL/GenBank/DDBJ databases">
        <title>Genomics of Bifidobacteria.</title>
        <authorList>
            <person name="Ventura M."/>
            <person name="Milani C."/>
            <person name="Lugli G.A."/>
        </authorList>
    </citation>
    <scope>NUCLEOTIDE SEQUENCE [LARGE SCALE GENOMIC DNA]</scope>
    <source>
        <strain evidence="4 5">LMG 21395</strain>
    </source>
</reference>
<keyword evidence="1" id="KW-0378">Hydrolase</keyword>
<organism evidence="4 5">
    <name type="scientific">Bifidobacterium thermacidophilum subsp. thermacidophilum</name>
    <dbReference type="NCBI Taxonomy" id="79262"/>
    <lineage>
        <taxon>Bacteria</taxon>
        <taxon>Bacillati</taxon>
        <taxon>Actinomycetota</taxon>
        <taxon>Actinomycetes</taxon>
        <taxon>Bifidobacteriales</taxon>
        <taxon>Bifidobacteriaceae</taxon>
        <taxon>Bifidobacterium</taxon>
    </lineage>
</organism>
<dbReference type="Pfam" id="PF00271">
    <property type="entry name" value="Helicase_C"/>
    <property type="match status" value="1"/>
</dbReference>
<evidence type="ECO:0000259" key="2">
    <source>
        <dbReference type="PROSITE" id="PS51192"/>
    </source>
</evidence>
<keyword evidence="4" id="KW-0067">ATP-binding</keyword>
<name>A0A087E2G2_9BIFI</name>
<feature type="domain" description="Helicase C-terminal" evidence="3">
    <location>
        <begin position="694"/>
        <end position="872"/>
    </location>
</feature>
<dbReference type="InterPro" id="IPR049730">
    <property type="entry name" value="SNF2/RAD54-like_C"/>
</dbReference>
<proteinExistence type="predicted"/>
<evidence type="ECO:0000259" key="3">
    <source>
        <dbReference type="PROSITE" id="PS51194"/>
    </source>
</evidence>
<dbReference type="AlphaFoldDB" id="A0A087E2G2"/>
<dbReference type="PANTHER" id="PTHR45766">
    <property type="entry name" value="DNA ANNEALING HELICASE AND ENDONUCLEASE ZRANB3 FAMILY MEMBER"/>
    <property type="match status" value="1"/>
</dbReference>
<dbReference type="GO" id="GO:0004386">
    <property type="term" value="F:helicase activity"/>
    <property type="evidence" value="ECO:0007669"/>
    <property type="project" value="UniProtKB-KW"/>
</dbReference>
<dbReference type="Gene3D" id="3.40.50.300">
    <property type="entry name" value="P-loop containing nucleotide triphosphate hydrolases"/>
    <property type="match status" value="1"/>
</dbReference>
<dbReference type="PANTHER" id="PTHR45766:SF6">
    <property type="entry name" value="SWI_SNF-RELATED MATRIX-ASSOCIATED ACTIN-DEPENDENT REGULATOR OF CHROMATIN SUBFAMILY A-LIKE PROTEIN 1"/>
    <property type="match status" value="1"/>
</dbReference>
<dbReference type="SMART" id="SM00487">
    <property type="entry name" value="DEXDc"/>
    <property type="match status" value="1"/>
</dbReference>
<dbReference type="SUPFAM" id="SSF52540">
    <property type="entry name" value="P-loop containing nucleoside triphosphate hydrolases"/>
    <property type="match status" value="1"/>
</dbReference>
<dbReference type="Gene3D" id="3.40.50.10810">
    <property type="entry name" value="Tandem AAA-ATPase domain"/>
    <property type="match status" value="1"/>
</dbReference>
<dbReference type="PROSITE" id="PS51194">
    <property type="entry name" value="HELICASE_CTER"/>
    <property type="match status" value="1"/>
</dbReference>
<dbReference type="GO" id="GO:0006281">
    <property type="term" value="P:DNA repair"/>
    <property type="evidence" value="ECO:0007669"/>
    <property type="project" value="TreeGrafter"/>
</dbReference>
<evidence type="ECO:0000256" key="1">
    <source>
        <dbReference type="ARBA" id="ARBA00022801"/>
    </source>
</evidence>
<keyword evidence="4" id="KW-0547">Nucleotide-binding</keyword>
<evidence type="ECO:0000313" key="4">
    <source>
        <dbReference type="EMBL" id="KFJ01963.1"/>
    </source>
</evidence>
<dbReference type="Pfam" id="PF04851">
    <property type="entry name" value="ResIII"/>
    <property type="match status" value="1"/>
</dbReference>
<dbReference type="RefSeq" id="WP_029576181.1">
    <property type="nucleotide sequence ID" value="NZ_JGZT01000007.1"/>
</dbReference>
<dbReference type="InterPro" id="IPR006935">
    <property type="entry name" value="Helicase/UvrB_N"/>
</dbReference>
<dbReference type="InterPro" id="IPR038718">
    <property type="entry name" value="SNF2-like_sf"/>
</dbReference>
<dbReference type="InterPro" id="IPR001650">
    <property type="entry name" value="Helicase_C-like"/>
</dbReference>
<dbReference type="InterPro" id="IPR027417">
    <property type="entry name" value="P-loop_NTPase"/>
</dbReference>
<dbReference type="GO" id="GO:0016787">
    <property type="term" value="F:hydrolase activity"/>
    <property type="evidence" value="ECO:0007669"/>
    <property type="project" value="UniProtKB-KW"/>
</dbReference>
<keyword evidence="4" id="KW-0347">Helicase</keyword>
<protein>
    <submittedName>
        <fullName evidence="4">Helicase domain protein</fullName>
    </submittedName>
</protein>
<evidence type="ECO:0000313" key="5">
    <source>
        <dbReference type="Proteomes" id="UP000029003"/>
    </source>
</evidence>
<comment type="caution">
    <text evidence="4">The sequence shown here is derived from an EMBL/GenBank/DDBJ whole genome shotgun (WGS) entry which is preliminary data.</text>
</comment>
<accession>A0A087E2G2</accession>
<dbReference type="GO" id="GO:0005524">
    <property type="term" value="F:ATP binding"/>
    <property type="evidence" value="ECO:0007669"/>
    <property type="project" value="InterPro"/>
</dbReference>